<dbReference type="OrthoDB" id="630434at2"/>
<name>A0A3P3WH79_9FLAO</name>
<dbReference type="EMBL" id="RQVQ01000002">
    <property type="protein sequence ID" value="RRJ93079.1"/>
    <property type="molecule type" value="Genomic_DNA"/>
</dbReference>
<dbReference type="InterPro" id="IPR012944">
    <property type="entry name" value="SusD_RagB_dom"/>
</dbReference>
<dbReference type="RefSeq" id="WP_125016494.1">
    <property type="nucleotide sequence ID" value="NZ_RQVQ01000002.1"/>
</dbReference>
<dbReference type="SUPFAM" id="SSF48452">
    <property type="entry name" value="TPR-like"/>
    <property type="match status" value="1"/>
</dbReference>
<feature type="chain" id="PRO_5018022711" evidence="6">
    <location>
        <begin position="23"/>
        <end position="536"/>
    </location>
</feature>
<evidence type="ECO:0000259" key="7">
    <source>
        <dbReference type="Pfam" id="PF07980"/>
    </source>
</evidence>
<dbReference type="GO" id="GO:0009279">
    <property type="term" value="C:cell outer membrane"/>
    <property type="evidence" value="ECO:0007669"/>
    <property type="project" value="UniProtKB-SubCell"/>
</dbReference>
<comment type="subcellular location">
    <subcellularLocation>
        <location evidence="1">Cell outer membrane</location>
    </subcellularLocation>
</comment>
<keyword evidence="5" id="KW-0998">Cell outer membrane</keyword>
<accession>A0A3P3WH79</accession>
<evidence type="ECO:0000256" key="5">
    <source>
        <dbReference type="ARBA" id="ARBA00023237"/>
    </source>
</evidence>
<keyword evidence="9" id="KW-1185">Reference proteome</keyword>
<dbReference type="InterPro" id="IPR011990">
    <property type="entry name" value="TPR-like_helical_dom_sf"/>
</dbReference>
<evidence type="ECO:0000256" key="6">
    <source>
        <dbReference type="SAM" id="SignalP"/>
    </source>
</evidence>
<evidence type="ECO:0000313" key="8">
    <source>
        <dbReference type="EMBL" id="RRJ93079.1"/>
    </source>
</evidence>
<keyword evidence="3 6" id="KW-0732">Signal</keyword>
<reference evidence="8 9" key="1">
    <citation type="submission" date="2018-11" db="EMBL/GenBank/DDBJ databases">
        <title>Flavobacterium sp. nov., YIM 102701-2 draft genome.</title>
        <authorList>
            <person name="Li G."/>
            <person name="Jiang Y."/>
        </authorList>
    </citation>
    <scope>NUCLEOTIDE SEQUENCE [LARGE SCALE GENOMIC DNA]</scope>
    <source>
        <strain evidence="8 9">YIM 102701-2</strain>
    </source>
</reference>
<gene>
    <name evidence="8" type="ORF">EG240_00980</name>
</gene>
<dbReference type="Gene3D" id="1.25.40.390">
    <property type="match status" value="1"/>
</dbReference>
<evidence type="ECO:0000256" key="1">
    <source>
        <dbReference type="ARBA" id="ARBA00004442"/>
    </source>
</evidence>
<evidence type="ECO:0000256" key="2">
    <source>
        <dbReference type="ARBA" id="ARBA00006275"/>
    </source>
</evidence>
<keyword evidence="4" id="KW-0472">Membrane</keyword>
<feature type="signal peptide" evidence="6">
    <location>
        <begin position="1"/>
        <end position="22"/>
    </location>
</feature>
<evidence type="ECO:0000313" key="9">
    <source>
        <dbReference type="Proteomes" id="UP000275719"/>
    </source>
</evidence>
<organism evidence="8 9">
    <name type="scientific">Paenimyroides tangerinum</name>
    <dbReference type="NCBI Taxonomy" id="2488728"/>
    <lineage>
        <taxon>Bacteria</taxon>
        <taxon>Pseudomonadati</taxon>
        <taxon>Bacteroidota</taxon>
        <taxon>Flavobacteriia</taxon>
        <taxon>Flavobacteriales</taxon>
        <taxon>Flavobacteriaceae</taxon>
        <taxon>Paenimyroides</taxon>
    </lineage>
</organism>
<sequence>MRKKGILLLIALAGLFSSCNDAIDITQPGEISNPYEVFRNADDIKRGISGIYISLPGESEIGFTSIFTDEVAIGRDNGGQGLISGEYGFFMQPGTSFANSTWASYYSVINRVNRLINITDKLYSEATLAAERTKLINNKAELLGLRAYANLKLFAYYTPDYTNPSGLSIMKVDFVPEEGRLDEHIGRSTVAQITKFIVDDIDEALTIRPDGWVNENNNYITDQVLNAFKVKLYAMTENYTELIPLAQSVLSNYRFATGPEYVAMFSFNPAEPSSEIIWKLSRPLGSGGNVAENWYSSSVDVDGSFFYEMGRSLYNELDKLDPAVTGEAFGATRVDVRYSVNLQATSEVDVDYASLPQFEYVDKDLLLIGKFEGKQGAFPAALKNDIPIIRYADIALLLAEARAAQGQIAMTSTDPMVILDNYSTVGNIIANLRLNRSIPALSFSMPVLTDATSAWKAILDERRVEFAFEGHRYLDMKRIGMKAGSPGFQRYAKDAIVNGTGAGLPANSYKLTLPIPNSELNANPIIRGQQNPGYNN</sequence>
<protein>
    <submittedName>
        <fullName evidence="8">RagB/SusD family nutrient uptake outer membrane protein</fullName>
    </submittedName>
</protein>
<dbReference type="PROSITE" id="PS51257">
    <property type="entry name" value="PROKAR_LIPOPROTEIN"/>
    <property type="match status" value="1"/>
</dbReference>
<dbReference type="Proteomes" id="UP000275719">
    <property type="component" value="Unassembled WGS sequence"/>
</dbReference>
<dbReference type="Pfam" id="PF07980">
    <property type="entry name" value="SusD_RagB"/>
    <property type="match status" value="1"/>
</dbReference>
<comment type="similarity">
    <text evidence="2">Belongs to the SusD family.</text>
</comment>
<evidence type="ECO:0000256" key="3">
    <source>
        <dbReference type="ARBA" id="ARBA00022729"/>
    </source>
</evidence>
<dbReference type="AlphaFoldDB" id="A0A3P3WH79"/>
<proteinExistence type="inferred from homology"/>
<evidence type="ECO:0000256" key="4">
    <source>
        <dbReference type="ARBA" id="ARBA00023136"/>
    </source>
</evidence>
<feature type="domain" description="RagB/SusD" evidence="7">
    <location>
        <begin position="382"/>
        <end position="534"/>
    </location>
</feature>
<comment type="caution">
    <text evidence="8">The sequence shown here is derived from an EMBL/GenBank/DDBJ whole genome shotgun (WGS) entry which is preliminary data.</text>
</comment>